<keyword evidence="4" id="KW-1185">Reference proteome</keyword>
<dbReference type="RefSeq" id="WP_194447077.1">
    <property type="nucleotide sequence ID" value="NZ_CP063849.1"/>
</dbReference>
<gene>
    <name evidence="3" type="ORF">IRI77_21540</name>
</gene>
<dbReference type="Gene3D" id="2.130.10.30">
    <property type="entry name" value="Regulator of chromosome condensation 1/beta-lactamase-inhibitor protein II"/>
    <property type="match status" value="5"/>
</dbReference>
<dbReference type="Proteomes" id="UP000593892">
    <property type="component" value="Chromosome"/>
</dbReference>
<name>A0A7S7NKR2_PALFE</name>
<organism evidence="3 4">
    <name type="scientific">Paludibaculum fermentans</name>
    <dbReference type="NCBI Taxonomy" id="1473598"/>
    <lineage>
        <taxon>Bacteria</taxon>
        <taxon>Pseudomonadati</taxon>
        <taxon>Acidobacteriota</taxon>
        <taxon>Terriglobia</taxon>
        <taxon>Bryobacterales</taxon>
        <taxon>Bryobacteraceae</taxon>
        <taxon>Paludibaculum</taxon>
    </lineage>
</organism>
<dbReference type="InterPro" id="IPR009091">
    <property type="entry name" value="RCC1/BLIP-II"/>
</dbReference>
<feature type="domain" description="RCC1-like" evidence="2">
    <location>
        <begin position="421"/>
        <end position="707"/>
    </location>
</feature>
<dbReference type="InterPro" id="IPR058923">
    <property type="entry name" value="RCC1-like_dom"/>
</dbReference>
<evidence type="ECO:0000256" key="1">
    <source>
        <dbReference type="ARBA" id="ARBA00022737"/>
    </source>
</evidence>
<dbReference type="PANTHER" id="PTHR22870">
    <property type="entry name" value="REGULATOR OF CHROMOSOME CONDENSATION"/>
    <property type="match status" value="1"/>
</dbReference>
<dbReference type="PRINTS" id="PR00633">
    <property type="entry name" value="RCCNDNSATION"/>
</dbReference>
<dbReference type="SUPFAM" id="SSF50985">
    <property type="entry name" value="RCC1/BLIP-II"/>
    <property type="match status" value="4"/>
</dbReference>
<evidence type="ECO:0000313" key="4">
    <source>
        <dbReference type="Proteomes" id="UP000593892"/>
    </source>
</evidence>
<dbReference type="Pfam" id="PF13540">
    <property type="entry name" value="RCC1_2"/>
    <property type="match status" value="1"/>
</dbReference>
<dbReference type="EMBL" id="CP063849">
    <property type="protein sequence ID" value="QOY85407.1"/>
    <property type="molecule type" value="Genomic_DNA"/>
</dbReference>
<dbReference type="Pfam" id="PF00415">
    <property type="entry name" value="RCC1"/>
    <property type="match status" value="4"/>
</dbReference>
<dbReference type="PANTHER" id="PTHR22870:SF408">
    <property type="entry name" value="OS09G0560450 PROTEIN"/>
    <property type="match status" value="1"/>
</dbReference>
<keyword evidence="1" id="KW-0677">Repeat</keyword>
<dbReference type="InterPro" id="IPR000408">
    <property type="entry name" value="Reg_chr_condens"/>
</dbReference>
<accession>A0A7S7NKR2</accession>
<dbReference type="KEGG" id="pfer:IRI77_21540"/>
<feature type="domain" description="RCC1-like" evidence="2">
    <location>
        <begin position="881"/>
        <end position="1071"/>
    </location>
</feature>
<dbReference type="PROSITE" id="PS00626">
    <property type="entry name" value="RCC1_2"/>
    <property type="match status" value="7"/>
</dbReference>
<evidence type="ECO:0000259" key="2">
    <source>
        <dbReference type="Pfam" id="PF25390"/>
    </source>
</evidence>
<sequence length="1381" mass="141081">MIKHKSLLFRGLPTAGGIVATVFTLAALSVQASGAERIQILQENTGQNAQYSFRSIGTVAGARNLAVPETGGHILVRTVDGAVWSWGSNAQGQLGTGDLQQRNTWSQVAGVSGVTAVAAGAQHSLALQQDGTILAWGANTEGQLGSGTLANRAVPGVVPGLTNVRMIAAGQLFSIALRADGTVWAFGSNWNGIVPGESRKLISSPMQVKGLSGIEAVAVYGNLGYARDAQGQVWAWGTDGRSESSSARILGGDELTKSSAELKRRFQQEDPSPLVDAKWLGNSLTSRSVTAVNSTLTLIQDGTNSEYQFDGVVLDAKAGWAVAVISADAASIESQNATASAIRANRALAANGTTLAAVSAASGPLKAIGANTGTLRGYANHSISLKADGSVSAWGENQYGQLGDGTVHARLDPTCVAITGVISVATGSNHSVAVRSDQTVWTWGDDGQGQLGNGASINTSRSVPIMVPGLTGVIAVAAGQYHTLALKNDGTVWAWGFNGAGQLGDGSTTTRQSPVQVSGLTGITAIAAGDSHSLARKSDGTVYAWGLNTVGQLGDGTTTSRLTPKAILSFVAETVAAGSFHSIAVKLDGSVWAWGANNHGQLGDNTLVAKSAPVRSGTLTGATEIAGGGYHTIAIKSDGTAWTWGYSVYGALGQGNFSDALVPTAVSGVTTAVAAGAGAFHSLIRLSDGSVITAGDNERGELGRGSATPYFNTFAVTAAETPCFYPAPTPSTLGQRLAAAQDHSLVLYNDGTLWGSGGNANGELGDGTTTDRPTPVQVPGLTNILGVAAGWSHTLVVLKDGTVRSFGLNSTGQLGDGSSTTRLSPVTVTGLTGVTRVAGGKDHSLARKSDGTVWAWGANTNGAIGDNTQSTRLAPVQVTGLTSMVSVAAGDGFSLALKSDGTVWSWGNNTSGQLGDGTLTRKLTPVQVPGLAGIIAIAAGASHGLALRSDGTVWGWGLNTSGQVGDGTSSNRVTLSRADGLTGVVAISAGNAHSLALKADGSVWAWGLNTSGQLGDTTNTTRFVPTMTVGMYGGLAIAAGGTHSIGWKTDGFVRGWGSNSFGQFGIASPATSTSGVQGLLQPGILLPVTTMSVSPETGSGGVQTFNGVYRTVNGYSTLQWVQMLFAVATDGGGQSFCFLHYDVQGNGLWLYGDGGFFVGPIAPGAASQVLQNTLCAVNTSASTVAGNGTTLTVSPNVIFKTAGARNVYLRTQDQFFFDTGWVQQGIWSTVATPPATPTVNPNSGSGASQTFVLTYPDPPGFFGAPFGWVQFLVASATDGGGQPFCFVHYDRAGNGLWMYSGDVGFFLGPITPGVASNALDSTACSVNPAGTTVQNNSGNLIVSVPVTMKAPMSGAKKLFERTLDVLRRDTGWVQTGTWNIP</sequence>
<evidence type="ECO:0000313" key="3">
    <source>
        <dbReference type="EMBL" id="QOY85407.1"/>
    </source>
</evidence>
<proteinExistence type="predicted"/>
<reference evidence="3 4" key="1">
    <citation type="submission" date="2020-10" db="EMBL/GenBank/DDBJ databases">
        <title>Complete genome sequence of Paludibaculum fermentans P105T, a facultatively anaerobic acidobacterium capable of dissimilatory Fe(III) reduction.</title>
        <authorList>
            <person name="Dedysh S.N."/>
            <person name="Beletsky A.V."/>
            <person name="Kulichevskaya I.S."/>
            <person name="Mardanov A.V."/>
            <person name="Ravin N.V."/>
        </authorList>
    </citation>
    <scope>NUCLEOTIDE SEQUENCE [LARGE SCALE GENOMIC DNA]</scope>
    <source>
        <strain evidence="3 4">P105</strain>
    </source>
</reference>
<protein>
    <submittedName>
        <fullName evidence="3">RCC1 repeat-containing protein</fullName>
    </submittedName>
</protein>
<dbReference type="PROSITE" id="PS50012">
    <property type="entry name" value="RCC1_3"/>
    <property type="match status" value="15"/>
</dbReference>
<dbReference type="InterPro" id="IPR051210">
    <property type="entry name" value="Ub_ligase/GEF_domain"/>
</dbReference>
<dbReference type="Pfam" id="PF25390">
    <property type="entry name" value="WD40_RLD"/>
    <property type="match status" value="2"/>
</dbReference>